<keyword evidence="2" id="KW-0732">Signal</keyword>
<organism evidence="3 4">
    <name type="scientific">Marasmiellus scandens</name>
    <dbReference type="NCBI Taxonomy" id="2682957"/>
    <lineage>
        <taxon>Eukaryota</taxon>
        <taxon>Fungi</taxon>
        <taxon>Dikarya</taxon>
        <taxon>Basidiomycota</taxon>
        <taxon>Agaricomycotina</taxon>
        <taxon>Agaricomycetes</taxon>
        <taxon>Agaricomycetidae</taxon>
        <taxon>Agaricales</taxon>
        <taxon>Marasmiineae</taxon>
        <taxon>Omphalotaceae</taxon>
        <taxon>Marasmiellus</taxon>
    </lineage>
</organism>
<name>A0ABR1J480_9AGAR</name>
<feature type="signal peptide" evidence="2">
    <location>
        <begin position="1"/>
        <end position="21"/>
    </location>
</feature>
<dbReference type="Proteomes" id="UP001498398">
    <property type="component" value="Unassembled WGS sequence"/>
</dbReference>
<evidence type="ECO:0000256" key="2">
    <source>
        <dbReference type="SAM" id="SignalP"/>
    </source>
</evidence>
<evidence type="ECO:0000256" key="1">
    <source>
        <dbReference type="SAM" id="MobiDB-lite"/>
    </source>
</evidence>
<evidence type="ECO:0000313" key="3">
    <source>
        <dbReference type="EMBL" id="KAK7447436.1"/>
    </source>
</evidence>
<feature type="compositionally biased region" description="Polar residues" evidence="1">
    <location>
        <begin position="55"/>
        <end position="65"/>
    </location>
</feature>
<sequence>MPSIAALYPVLIILMATLEFSKDEVKNRALTLSESIRFADRHFTMSEQDDERSRSTTNEVTTSPGETLILGVNSEANLNNSQEMNLATKVPSHTSTMRVRGLEFAMKKVESSSCSNGSEHPGYPWDDKENTPGIK</sequence>
<keyword evidence="4" id="KW-1185">Reference proteome</keyword>
<comment type="caution">
    <text evidence="3">The sequence shown here is derived from an EMBL/GenBank/DDBJ whole genome shotgun (WGS) entry which is preliminary data.</text>
</comment>
<feature type="region of interest" description="Disordered" evidence="1">
    <location>
        <begin position="43"/>
        <end position="65"/>
    </location>
</feature>
<reference evidence="3 4" key="1">
    <citation type="submission" date="2024-01" db="EMBL/GenBank/DDBJ databases">
        <title>A draft genome for the cacao thread blight pathogen Marasmiellus scandens.</title>
        <authorList>
            <person name="Baruah I.K."/>
            <person name="Leung J."/>
            <person name="Bukari Y."/>
            <person name="Amoako-Attah I."/>
            <person name="Meinhardt L.W."/>
            <person name="Bailey B.A."/>
            <person name="Cohen S.P."/>
        </authorList>
    </citation>
    <scope>NUCLEOTIDE SEQUENCE [LARGE SCALE GENOMIC DNA]</scope>
    <source>
        <strain evidence="3 4">GH-19</strain>
    </source>
</reference>
<accession>A0ABR1J480</accession>
<evidence type="ECO:0000313" key="4">
    <source>
        <dbReference type="Proteomes" id="UP001498398"/>
    </source>
</evidence>
<protein>
    <submittedName>
        <fullName evidence="3">Uncharacterized protein</fullName>
    </submittedName>
</protein>
<dbReference type="EMBL" id="JBANRG010000041">
    <property type="protein sequence ID" value="KAK7447436.1"/>
    <property type="molecule type" value="Genomic_DNA"/>
</dbReference>
<feature type="chain" id="PRO_5046699961" evidence="2">
    <location>
        <begin position="22"/>
        <end position="135"/>
    </location>
</feature>
<feature type="region of interest" description="Disordered" evidence="1">
    <location>
        <begin position="109"/>
        <end position="135"/>
    </location>
</feature>
<gene>
    <name evidence="3" type="ORF">VKT23_014145</name>
</gene>
<feature type="compositionally biased region" description="Basic and acidic residues" evidence="1">
    <location>
        <begin position="125"/>
        <end position="135"/>
    </location>
</feature>
<proteinExistence type="predicted"/>